<reference evidence="1 2" key="1">
    <citation type="journal article" date="2014" name="Agronomy (Basel)">
        <title>A Draft Genome Sequence for Ensete ventricosum, the Drought-Tolerant Tree Against Hunger.</title>
        <authorList>
            <person name="Harrison J."/>
            <person name="Moore K.A."/>
            <person name="Paszkiewicz K."/>
            <person name="Jones T."/>
            <person name="Grant M."/>
            <person name="Ambacheew D."/>
            <person name="Muzemil S."/>
            <person name="Studholme D.J."/>
        </authorList>
    </citation>
    <scope>NUCLEOTIDE SEQUENCE [LARGE SCALE GENOMIC DNA]</scope>
</reference>
<protein>
    <submittedName>
        <fullName evidence="1">Uncharacterized protein</fullName>
    </submittedName>
</protein>
<name>A0A426XW13_ENSVE</name>
<dbReference type="EMBL" id="AMZH03017001">
    <property type="protein sequence ID" value="RRT43644.1"/>
    <property type="molecule type" value="Genomic_DNA"/>
</dbReference>
<evidence type="ECO:0000313" key="1">
    <source>
        <dbReference type="EMBL" id="RRT43644.1"/>
    </source>
</evidence>
<gene>
    <name evidence="1" type="ORF">B296_00042925</name>
</gene>
<dbReference type="AlphaFoldDB" id="A0A426XW13"/>
<accession>A0A426XW13</accession>
<organism evidence="1 2">
    <name type="scientific">Ensete ventricosum</name>
    <name type="common">Abyssinian banana</name>
    <name type="synonym">Musa ensete</name>
    <dbReference type="NCBI Taxonomy" id="4639"/>
    <lineage>
        <taxon>Eukaryota</taxon>
        <taxon>Viridiplantae</taxon>
        <taxon>Streptophyta</taxon>
        <taxon>Embryophyta</taxon>
        <taxon>Tracheophyta</taxon>
        <taxon>Spermatophyta</taxon>
        <taxon>Magnoliopsida</taxon>
        <taxon>Liliopsida</taxon>
        <taxon>Zingiberales</taxon>
        <taxon>Musaceae</taxon>
        <taxon>Ensete</taxon>
    </lineage>
</organism>
<dbReference type="Proteomes" id="UP000287651">
    <property type="component" value="Unassembled WGS sequence"/>
</dbReference>
<proteinExistence type="predicted"/>
<evidence type="ECO:0000313" key="2">
    <source>
        <dbReference type="Proteomes" id="UP000287651"/>
    </source>
</evidence>
<sequence length="80" mass="8894">MQVTARTYRGRQWSYGRPGAGKVDIPPPANARLIARTASMVGGTTIWWRVRWHATTGELAHTGLNQQVLAHQNSEAELIQ</sequence>
<comment type="caution">
    <text evidence="1">The sequence shown here is derived from an EMBL/GenBank/DDBJ whole genome shotgun (WGS) entry which is preliminary data.</text>
</comment>